<evidence type="ECO:0000313" key="8">
    <source>
        <dbReference type="EMBL" id="CAK5268923.1"/>
    </source>
</evidence>
<keyword evidence="2" id="KW-0596">Phosphopantetheine</keyword>
<dbReference type="Pfam" id="PF23562">
    <property type="entry name" value="AMP-binding_C_3"/>
    <property type="match status" value="1"/>
</dbReference>
<dbReference type="SUPFAM" id="SSF53901">
    <property type="entry name" value="Thiolase-like"/>
    <property type="match status" value="1"/>
</dbReference>
<keyword evidence="9" id="KW-1185">Reference proteome</keyword>
<evidence type="ECO:0008006" key="10">
    <source>
        <dbReference type="Google" id="ProtNLM"/>
    </source>
</evidence>
<dbReference type="InterPro" id="IPR020841">
    <property type="entry name" value="PKS_Beta-ketoAc_synthase_dom"/>
</dbReference>
<dbReference type="SUPFAM" id="SSF56801">
    <property type="entry name" value="Acetyl-CoA synthetase-like"/>
    <property type="match status" value="1"/>
</dbReference>
<feature type="domain" description="Ketosynthase family 3 (KS3)" evidence="7">
    <location>
        <begin position="680"/>
        <end position="1102"/>
    </location>
</feature>
<dbReference type="PANTHER" id="PTHR43775">
    <property type="entry name" value="FATTY ACID SYNTHASE"/>
    <property type="match status" value="1"/>
</dbReference>
<dbReference type="Pfam" id="PF00698">
    <property type="entry name" value="Acyl_transf_1"/>
    <property type="match status" value="1"/>
</dbReference>
<gene>
    <name evidence="8" type="ORF">MYCIT1_LOCUS12272</name>
</gene>
<dbReference type="InterPro" id="IPR050091">
    <property type="entry name" value="PKS_NRPS_Biosynth_Enz"/>
</dbReference>
<dbReference type="InterPro" id="IPR014031">
    <property type="entry name" value="Ketoacyl_synth_C"/>
</dbReference>
<accession>A0AAD2H668</accession>
<feature type="compositionally biased region" description="Low complexity" evidence="5">
    <location>
        <begin position="659"/>
        <end position="675"/>
    </location>
</feature>
<dbReference type="Pfam" id="PF00501">
    <property type="entry name" value="AMP-binding"/>
    <property type="match status" value="1"/>
</dbReference>
<evidence type="ECO:0000256" key="1">
    <source>
        <dbReference type="ARBA" id="ARBA00005179"/>
    </source>
</evidence>
<dbReference type="InterPro" id="IPR014043">
    <property type="entry name" value="Acyl_transferase_dom"/>
</dbReference>
<dbReference type="InterPro" id="IPR016039">
    <property type="entry name" value="Thiolase-like"/>
</dbReference>
<dbReference type="Gene3D" id="3.40.366.10">
    <property type="entry name" value="Malonyl-Coenzyme A Acyl Carrier Protein, domain 2"/>
    <property type="match status" value="1"/>
</dbReference>
<dbReference type="GO" id="GO:0031177">
    <property type="term" value="F:phosphopantetheine binding"/>
    <property type="evidence" value="ECO:0007669"/>
    <property type="project" value="InterPro"/>
</dbReference>
<dbReference type="Gene3D" id="3.40.50.12780">
    <property type="entry name" value="N-terminal domain of ligase-like"/>
    <property type="match status" value="1"/>
</dbReference>
<evidence type="ECO:0000256" key="4">
    <source>
        <dbReference type="ARBA" id="ARBA00022679"/>
    </source>
</evidence>
<dbReference type="InterPro" id="IPR020806">
    <property type="entry name" value="PKS_PP-bd"/>
</dbReference>
<organism evidence="8 9">
    <name type="scientific">Mycena citricolor</name>
    <dbReference type="NCBI Taxonomy" id="2018698"/>
    <lineage>
        <taxon>Eukaryota</taxon>
        <taxon>Fungi</taxon>
        <taxon>Dikarya</taxon>
        <taxon>Basidiomycota</taxon>
        <taxon>Agaricomycotina</taxon>
        <taxon>Agaricomycetes</taxon>
        <taxon>Agaricomycetidae</taxon>
        <taxon>Agaricales</taxon>
        <taxon>Marasmiineae</taxon>
        <taxon>Mycenaceae</taxon>
        <taxon>Mycena</taxon>
    </lineage>
</organism>
<dbReference type="PANTHER" id="PTHR43775:SF37">
    <property type="entry name" value="SI:DKEY-61P9.11"/>
    <property type="match status" value="1"/>
</dbReference>
<dbReference type="SMART" id="SM00827">
    <property type="entry name" value="PKS_AT"/>
    <property type="match status" value="1"/>
</dbReference>
<evidence type="ECO:0000256" key="3">
    <source>
        <dbReference type="ARBA" id="ARBA00022553"/>
    </source>
</evidence>
<reference evidence="8" key="1">
    <citation type="submission" date="2023-11" db="EMBL/GenBank/DDBJ databases">
        <authorList>
            <person name="De Vega J J."/>
            <person name="De Vega J J."/>
        </authorList>
    </citation>
    <scope>NUCLEOTIDE SEQUENCE</scope>
</reference>
<dbReference type="SUPFAM" id="SSF47336">
    <property type="entry name" value="ACP-like"/>
    <property type="match status" value="2"/>
</dbReference>
<name>A0AAD2H668_9AGAR</name>
<dbReference type="EMBL" id="CAVNYO010000138">
    <property type="protein sequence ID" value="CAK5268923.1"/>
    <property type="molecule type" value="Genomic_DNA"/>
</dbReference>
<dbReference type="SUPFAM" id="SSF55048">
    <property type="entry name" value="Probable ACP-binding domain of malonyl-CoA ACP transacylase"/>
    <property type="match status" value="1"/>
</dbReference>
<evidence type="ECO:0000259" key="7">
    <source>
        <dbReference type="PROSITE" id="PS52004"/>
    </source>
</evidence>
<dbReference type="Pfam" id="PF00109">
    <property type="entry name" value="ketoacyl-synt"/>
    <property type="match status" value="1"/>
</dbReference>
<feature type="domain" description="Carrier" evidence="6">
    <location>
        <begin position="1616"/>
        <end position="1691"/>
    </location>
</feature>
<dbReference type="GO" id="GO:0004312">
    <property type="term" value="F:fatty acid synthase activity"/>
    <property type="evidence" value="ECO:0007669"/>
    <property type="project" value="TreeGrafter"/>
</dbReference>
<proteinExistence type="predicted"/>
<keyword evidence="4" id="KW-0808">Transferase</keyword>
<dbReference type="GO" id="GO:0006633">
    <property type="term" value="P:fatty acid biosynthetic process"/>
    <property type="evidence" value="ECO:0007669"/>
    <property type="project" value="TreeGrafter"/>
</dbReference>
<dbReference type="InterPro" id="IPR036736">
    <property type="entry name" value="ACP-like_sf"/>
</dbReference>
<dbReference type="CDD" id="cd00833">
    <property type="entry name" value="PKS"/>
    <property type="match status" value="1"/>
</dbReference>
<dbReference type="InterPro" id="IPR014030">
    <property type="entry name" value="Ketoacyl_synth_N"/>
</dbReference>
<dbReference type="Pfam" id="PF22621">
    <property type="entry name" value="CurL-like_PKS_C"/>
    <property type="match status" value="1"/>
</dbReference>
<dbReference type="SMART" id="SM00825">
    <property type="entry name" value="PKS_KS"/>
    <property type="match status" value="1"/>
</dbReference>
<dbReference type="SMART" id="SM00823">
    <property type="entry name" value="PKS_PP"/>
    <property type="match status" value="2"/>
</dbReference>
<feature type="region of interest" description="Disordered" evidence="5">
    <location>
        <begin position="659"/>
        <end position="679"/>
    </location>
</feature>
<dbReference type="SUPFAM" id="SSF52151">
    <property type="entry name" value="FabD/lysophospholipase-like"/>
    <property type="match status" value="1"/>
</dbReference>
<dbReference type="InterPro" id="IPR016035">
    <property type="entry name" value="Acyl_Trfase/lysoPLipase"/>
</dbReference>
<sequence>MSASSLYLKLDSPASLLDVFVNAARDPHTAARRVLECGADIWTYAALDAVSDGIARELAPFGLAPKVAVVSENHPFVFALLFAVWKLGGTFIPIDAHVPFAMLTGMMNIVKPTCLYLPASATSNISLAKAFDTRIVVFGHKENSMQALFDKYSLHAAPLHAAPLHYAPPSADHACLYLFTSSASSTKNLKAVPLTHTLVLRGCQSKLAWWRRVQPGKNLDAIRILGWAPWSHVLAYMQARPLDIGTATLLNAGCYVFATIPSSYPQLPTTTPVDLTTSIIDALVTRRVAAFACVPFVLANLKAACQSSHPARALLLEALQKTIMLECGGAALDDATVDWAERNDIRIFTGIGMTETGGAVFVGLASESRRGFLPEGLLGDASFSISSDTDVPDEGELVVKSKLIAPGYVGYDDGAHSVDSDGWVTFRTGDRYRQTQPDGRFTWLGRITDFIQMVSGEYLDPRPLEESLRASPLIANACIVGDAFLSSASTSILAIIELAAPDLAHTASIRAQLARVLAPLNRDLPPPLRIAASSILVLDGMRKIPKTKKGDIFRKKLEDTFGAEFEQMLRPEKVGLGDLADVDAAVARIVGNLLGISDEELLSTLSFAELGMTSLLAVKIASELNKFLDGRAVLPTNICYIHFDVPSLTSSVRERLSSAPSSITSAASDPAASSPGTPRTDEIVIVGKAFRLPDGVNDDAALWDVLTGESASIIKDIPADRWDHASFYPKDIHFGRAGLVDVARFDYGFFGMTASEAYSLSPTMRLALEVAYEALEDANIPFRAVKGSRMGVFVAVKDDGFETLLHAGQGYDAYTRFYGTGRAPSTASGRINYLLDLHGPSITVDTACSGGIVCIHQAVTYLQSGAAETAIVCSSNTHCWPGSFMFLTAQGMASPNGRCASFTSDADGYAPSEGAVGFVLKTRSAAVRDGDRILATIRATEIGHNGRSQGLAAPNVRSQAAAHRAVLRRARLDPSEIDFIEAHGTGTTLGDLCEVQGINDSFVSSKKRANPLVVSASKSTIGHTEPSAGLVGILSALMSFERRIVPRLAYLTEDNVNPALDASVVPLHFPTKHIELRADVPCKAVVMSYGFAGTLADIVLESEVPQPTPAVAQDTAGQQPMLFVLSAKTPRALAAYIELYLAFLRHADPALFPRICYTACVAREHYKHRVACVAADIVDLIAQLETRLAQAGGGAAGGAGGSRPARTGPLVFAFSGQGTQFPAMAAQLARGYARFGELVGGCARMARELSGFPVDVILLGHDEMPPVKEEGAAGEVHSEVDQICIFVYQYAMCRWLAELGVEPKAVVGHSLGEITAAAIAGALPFETALHLVVTRARLLKPYASQPSGMAALACTPAVASKLTLGASVSVSVYNGPQSICLSGASAELDDAVRAAKARNIKATRLQVDQGFHSPCVDAAVPGLRAWCAANRASFAPLKMPLYSTVRGDVLPKGETLDPEHWVAHARNPVLFAQTAARMQQDAAGIRAVVDIGPQAVAWSLLLLNGLSATRTLAVGAKKGGDQEHALLGALGALFEQHKVTPDFARLYAQRPGAATLEKTRIPTYPFERTRCYPTFIPSRFAHGAAPAAKTNGEILPAEEEENTDPAAEAVGSLTKEDLRAALVACLRATLELRPDEELDESEPLTVHGVDSIGFAKLRKQVEDRWGLDIPVVYWSDAFSVGEMLSNLVDQYDVVSTAA</sequence>
<protein>
    <recommendedName>
        <fullName evidence="10">Polyketide synthase</fullName>
    </recommendedName>
</protein>
<dbReference type="PROSITE" id="PS52004">
    <property type="entry name" value="KS3_2"/>
    <property type="match status" value="1"/>
</dbReference>
<dbReference type="Proteomes" id="UP001295794">
    <property type="component" value="Unassembled WGS sequence"/>
</dbReference>
<comment type="pathway">
    <text evidence="1">Secondary metabolite biosynthesis.</text>
</comment>
<dbReference type="Pfam" id="PF00550">
    <property type="entry name" value="PP-binding"/>
    <property type="match status" value="2"/>
</dbReference>
<dbReference type="Pfam" id="PF02801">
    <property type="entry name" value="Ketoacyl-synt_C"/>
    <property type="match status" value="1"/>
</dbReference>
<dbReference type="InterPro" id="IPR042099">
    <property type="entry name" value="ANL_N_sf"/>
</dbReference>
<evidence type="ECO:0000259" key="6">
    <source>
        <dbReference type="PROSITE" id="PS50075"/>
    </source>
</evidence>
<dbReference type="Gene3D" id="1.10.1200.10">
    <property type="entry name" value="ACP-like"/>
    <property type="match status" value="1"/>
</dbReference>
<dbReference type="InterPro" id="IPR000873">
    <property type="entry name" value="AMP-dep_synth/lig_dom"/>
</dbReference>
<dbReference type="Gene3D" id="3.40.47.10">
    <property type="match status" value="1"/>
</dbReference>
<evidence type="ECO:0000256" key="2">
    <source>
        <dbReference type="ARBA" id="ARBA00022450"/>
    </source>
</evidence>
<evidence type="ECO:0000313" key="9">
    <source>
        <dbReference type="Proteomes" id="UP001295794"/>
    </source>
</evidence>
<dbReference type="InterPro" id="IPR016036">
    <property type="entry name" value="Malonyl_transacylase_ACP-bd"/>
</dbReference>
<dbReference type="Gene3D" id="3.30.70.3290">
    <property type="match status" value="1"/>
</dbReference>
<dbReference type="InterPro" id="IPR009081">
    <property type="entry name" value="PP-bd_ACP"/>
</dbReference>
<keyword evidence="3" id="KW-0597">Phosphoprotein</keyword>
<comment type="caution">
    <text evidence="8">The sequence shown here is derived from an EMBL/GenBank/DDBJ whole genome shotgun (WGS) entry which is preliminary data.</text>
</comment>
<evidence type="ECO:0000256" key="5">
    <source>
        <dbReference type="SAM" id="MobiDB-lite"/>
    </source>
</evidence>
<dbReference type="InterPro" id="IPR001227">
    <property type="entry name" value="Ac_transferase_dom_sf"/>
</dbReference>
<dbReference type="PROSITE" id="PS50075">
    <property type="entry name" value="CARRIER"/>
    <property type="match status" value="1"/>
</dbReference>